<accession>A0ACB8A294</accession>
<evidence type="ECO:0000313" key="1">
    <source>
        <dbReference type="EMBL" id="KAH7907289.1"/>
    </source>
</evidence>
<sequence>MDPSFRHKSGLRNPSSIPFESAKTRRYILASYWVIILLAIPFWWHTTSIERLSLPADRVRSQLNQELRFPIILQFDESSPWPNTTRITDVTSLLQKSAQSTPQRWHGLDIHTKPRQIINAAESPYTYSISVGPATKVGPNRHLTLSERDARSVFRVGDILADLIAPYSTPQSTPIQEQRVAQYAPRYRLAFTLLNEDAGSDQVVTGWDVQNAIETHMSSILSKFTGVHNFTIESQVQFHAPLAFEPCPINLGDHRTFGLTQEDLTVFINSAEWTLSSSVSNDPVLHFLLFVPSADRKPLHILDHHGHPTNRNAFLLPQWGGIFILNTPFNGPKRLHLSEPDLQPVFSAFSSQLSALLGLPPLPRGVSSADPAILSHWQLDALVRRRAIENIRGTQDTLHSIIKLVDQIDNMPVGPSVRDDVQDALAALSQAYENAAASPATVIRWSSEAASLASRAFFNPGMLAMLYFPAEHKYAVYTPLFASIAVPLVVALLREVWAWRKSRRMLRPIS</sequence>
<gene>
    <name evidence="1" type="ORF">BJ138DRAFT_1160516</name>
</gene>
<protein>
    <submittedName>
        <fullName evidence="1">Phosphatidylinositol-glycan biosynthesis class S protein-domain-containing protein</fullName>
    </submittedName>
</protein>
<reference evidence="1" key="1">
    <citation type="journal article" date="2021" name="New Phytol.">
        <title>Evolutionary innovations through gain and loss of genes in the ectomycorrhizal Boletales.</title>
        <authorList>
            <person name="Wu G."/>
            <person name="Miyauchi S."/>
            <person name="Morin E."/>
            <person name="Kuo A."/>
            <person name="Drula E."/>
            <person name="Varga T."/>
            <person name="Kohler A."/>
            <person name="Feng B."/>
            <person name="Cao Y."/>
            <person name="Lipzen A."/>
            <person name="Daum C."/>
            <person name="Hundley H."/>
            <person name="Pangilinan J."/>
            <person name="Johnson J."/>
            <person name="Barry K."/>
            <person name="LaButti K."/>
            <person name="Ng V."/>
            <person name="Ahrendt S."/>
            <person name="Min B."/>
            <person name="Choi I.G."/>
            <person name="Park H."/>
            <person name="Plett J.M."/>
            <person name="Magnuson J."/>
            <person name="Spatafora J.W."/>
            <person name="Nagy L.G."/>
            <person name="Henrissat B."/>
            <person name="Grigoriev I.V."/>
            <person name="Yang Z.L."/>
            <person name="Xu J."/>
            <person name="Martin F.M."/>
        </authorList>
    </citation>
    <scope>NUCLEOTIDE SEQUENCE</scope>
    <source>
        <strain evidence="1">ATCC 28755</strain>
    </source>
</reference>
<dbReference type="EMBL" id="MU267919">
    <property type="protein sequence ID" value="KAH7907289.1"/>
    <property type="molecule type" value="Genomic_DNA"/>
</dbReference>
<evidence type="ECO:0000313" key="2">
    <source>
        <dbReference type="Proteomes" id="UP000790377"/>
    </source>
</evidence>
<comment type="caution">
    <text evidence="1">The sequence shown here is derived from an EMBL/GenBank/DDBJ whole genome shotgun (WGS) entry which is preliminary data.</text>
</comment>
<dbReference type="Proteomes" id="UP000790377">
    <property type="component" value="Unassembled WGS sequence"/>
</dbReference>
<keyword evidence="2" id="KW-1185">Reference proteome</keyword>
<organism evidence="1 2">
    <name type="scientific">Hygrophoropsis aurantiaca</name>
    <dbReference type="NCBI Taxonomy" id="72124"/>
    <lineage>
        <taxon>Eukaryota</taxon>
        <taxon>Fungi</taxon>
        <taxon>Dikarya</taxon>
        <taxon>Basidiomycota</taxon>
        <taxon>Agaricomycotina</taxon>
        <taxon>Agaricomycetes</taxon>
        <taxon>Agaricomycetidae</taxon>
        <taxon>Boletales</taxon>
        <taxon>Coniophorineae</taxon>
        <taxon>Hygrophoropsidaceae</taxon>
        <taxon>Hygrophoropsis</taxon>
    </lineage>
</organism>
<name>A0ACB8A294_9AGAM</name>
<proteinExistence type="predicted"/>